<protein>
    <submittedName>
        <fullName evidence="2">VOC family protein</fullName>
    </submittedName>
</protein>
<dbReference type="InterPro" id="IPR004360">
    <property type="entry name" value="Glyas_Fos-R_dOase_dom"/>
</dbReference>
<dbReference type="SUPFAM" id="SSF54593">
    <property type="entry name" value="Glyoxalase/Bleomycin resistance protein/Dihydroxybiphenyl dioxygenase"/>
    <property type="match status" value="2"/>
</dbReference>
<dbReference type="PANTHER" id="PTHR43279:SF1">
    <property type="entry name" value="CATECHOL-2,3-DIOXYGENASE"/>
    <property type="match status" value="1"/>
</dbReference>
<organism evidence="2 3">
    <name type="scientific">Rubellimicrobium rubrum</name>
    <dbReference type="NCBI Taxonomy" id="2585369"/>
    <lineage>
        <taxon>Bacteria</taxon>
        <taxon>Pseudomonadati</taxon>
        <taxon>Pseudomonadota</taxon>
        <taxon>Alphaproteobacteria</taxon>
        <taxon>Rhodobacterales</taxon>
        <taxon>Roseobacteraceae</taxon>
        <taxon>Rubellimicrobium</taxon>
    </lineage>
</organism>
<evidence type="ECO:0000259" key="1">
    <source>
        <dbReference type="PROSITE" id="PS51819"/>
    </source>
</evidence>
<accession>A0A5C4N410</accession>
<dbReference type="InterPro" id="IPR037523">
    <property type="entry name" value="VOC_core"/>
</dbReference>
<evidence type="ECO:0000313" key="2">
    <source>
        <dbReference type="EMBL" id="TNC52986.1"/>
    </source>
</evidence>
<dbReference type="PROSITE" id="PS51819">
    <property type="entry name" value="VOC"/>
    <property type="match status" value="1"/>
</dbReference>
<dbReference type="PANTHER" id="PTHR43279">
    <property type="entry name" value="CATECHOL-2,3-DIOXYGENASE"/>
    <property type="match status" value="1"/>
</dbReference>
<feature type="domain" description="VOC" evidence="1">
    <location>
        <begin position="9"/>
        <end position="125"/>
    </location>
</feature>
<dbReference type="InterPro" id="IPR029068">
    <property type="entry name" value="Glyas_Bleomycin-R_OHBP_Dase"/>
</dbReference>
<comment type="caution">
    <text evidence="2">The sequence shown here is derived from an EMBL/GenBank/DDBJ whole genome shotgun (WGS) entry which is preliminary data.</text>
</comment>
<dbReference type="EMBL" id="VDFU01000001">
    <property type="protein sequence ID" value="TNC52986.1"/>
    <property type="molecule type" value="Genomic_DNA"/>
</dbReference>
<dbReference type="CDD" id="cd16359">
    <property type="entry name" value="VOC_BsCatE_like_C"/>
    <property type="match status" value="1"/>
</dbReference>
<dbReference type="AlphaFoldDB" id="A0A5C4N410"/>
<name>A0A5C4N410_9RHOB</name>
<dbReference type="Gene3D" id="3.10.180.10">
    <property type="entry name" value="2,3-Dihydroxybiphenyl 1,2-Dioxygenase, domain 1"/>
    <property type="match status" value="2"/>
</dbReference>
<dbReference type="Pfam" id="PF00903">
    <property type="entry name" value="Glyoxalase"/>
    <property type="match status" value="2"/>
</dbReference>
<sequence length="271" mass="29150">MSTASAPLEIGRVALTVNDLAAVQDFYQSALGLDRMGSDPGIALLGAGGRPLLELREDRAARRRSVREAGLFHTAFLLPSRAALGQWLVHAADSKVRLQGASDHLVSEAIYLADPEGNGIEVYADRPRDAWPKENGRIRMATEPLDLRDLAQSAGGRWTGAPEGTVIGHVHLQVGGLAEAEDFYQGTLGFDVVTHYLGASFLGSGGYHHHLGTNIWNSQGAQRRSFPSTGLADLEILAEPTDLDSILTRTKGQRHLTDPWGTTVTLTRKAA</sequence>
<dbReference type="Proteomes" id="UP000305887">
    <property type="component" value="Unassembled WGS sequence"/>
</dbReference>
<gene>
    <name evidence="2" type="ORF">FHG66_01475</name>
</gene>
<dbReference type="OrthoDB" id="9792626at2"/>
<reference evidence="2 3" key="1">
    <citation type="submission" date="2019-06" db="EMBL/GenBank/DDBJ databases">
        <title>YIM 131921 draft genome.</title>
        <authorList>
            <person name="Jiang L."/>
        </authorList>
    </citation>
    <scope>NUCLEOTIDE SEQUENCE [LARGE SCALE GENOMIC DNA]</scope>
    <source>
        <strain evidence="2 3">YIM 131921</strain>
    </source>
</reference>
<evidence type="ECO:0000313" key="3">
    <source>
        <dbReference type="Proteomes" id="UP000305887"/>
    </source>
</evidence>
<proteinExistence type="predicted"/>
<dbReference type="RefSeq" id="WP_139074910.1">
    <property type="nucleotide sequence ID" value="NZ_VDFU01000001.1"/>
</dbReference>
<keyword evidence="3" id="KW-1185">Reference proteome</keyword>